<feature type="transmembrane region" description="Helical" evidence="1">
    <location>
        <begin position="44"/>
        <end position="68"/>
    </location>
</feature>
<gene>
    <name evidence="2" type="primary">secg</name>
</gene>
<geneLocation type="plastid" evidence="2"/>
<keyword evidence="1" id="KW-1133">Transmembrane helix</keyword>
<reference evidence="2" key="1">
    <citation type="journal article" date="2019" name="Mol. Phylogenet. Evol.">
        <title>Morphological evolution and classification of the red algal order Ceramiales inferred using plastid phylogenomics.</title>
        <authorList>
            <person name="Diaz-Tapia P."/>
            <person name="Pasella M.M."/>
            <person name="Verbruggen H."/>
            <person name="Maggs C.A."/>
        </authorList>
    </citation>
    <scope>NUCLEOTIDE SEQUENCE</scope>
    <source>
        <strain evidence="2">PD3001_3</strain>
    </source>
</reference>
<dbReference type="EMBL" id="MK814649">
    <property type="protein sequence ID" value="QCI06056.1"/>
    <property type="molecule type" value="Genomic_DNA"/>
</dbReference>
<protein>
    <submittedName>
        <fullName evidence="2">Preprotein-translocase subunit g</fullName>
    </submittedName>
</protein>
<proteinExistence type="predicted"/>
<organism evidence="2">
    <name type="scientific">Delesseria sanguinea</name>
    <dbReference type="NCBI Taxonomy" id="131097"/>
    <lineage>
        <taxon>Eukaryota</taxon>
        <taxon>Rhodophyta</taxon>
        <taxon>Florideophyceae</taxon>
        <taxon>Rhodymeniophycidae</taxon>
        <taxon>Ceramiales</taxon>
        <taxon>Delesseriaceae</taxon>
        <taxon>Delesseria</taxon>
    </lineage>
</organism>
<feature type="transmembrane region" description="Helical" evidence="1">
    <location>
        <begin position="6"/>
        <end position="23"/>
    </location>
</feature>
<keyword evidence="1" id="KW-0472">Membrane</keyword>
<keyword evidence="2" id="KW-0934">Plastid</keyword>
<keyword evidence="1" id="KW-0812">Transmembrane</keyword>
<evidence type="ECO:0000256" key="1">
    <source>
        <dbReference type="SAM" id="Phobius"/>
    </source>
</evidence>
<sequence>MIKLVWYIVNFLTIFLILFNSPNNSSLNSFVDQNSMFTFRSNQFLIQKFIIISILVFVILTILCSIYIKA</sequence>
<accession>A0A4D6WRK1</accession>
<evidence type="ECO:0000313" key="2">
    <source>
        <dbReference type="EMBL" id="QCI06056.1"/>
    </source>
</evidence>
<reference evidence="2" key="2">
    <citation type="submission" date="2019-04" db="EMBL/GenBank/DDBJ databases">
        <authorList>
            <person name="Pasella M."/>
        </authorList>
    </citation>
    <scope>NUCLEOTIDE SEQUENCE</scope>
    <source>
        <strain evidence="2">PD3001_3</strain>
    </source>
</reference>
<name>A0A4D6WRK1_9FLOR</name>
<dbReference type="AlphaFoldDB" id="A0A4D6WRK1"/>